<dbReference type="PANTHER" id="PTHR12358">
    <property type="entry name" value="SPHINGOSINE KINASE"/>
    <property type="match status" value="1"/>
</dbReference>
<gene>
    <name evidence="2" type="ORF">MCHLO_15055</name>
</gene>
<protein>
    <recommendedName>
        <fullName evidence="1">DAGKc domain-containing protein</fullName>
    </recommendedName>
</protein>
<sequence length="462" mass="50891">MSIRVRGPNGKLSSLSYQNDSLQITNGSTTTVPLRQVLGAKRASRSFELSYLRRNKTTGLETLTGILPDEVTDHVADAWIETLLHMAYEGMGVSRQRRLKVVINPHGGTKKAVGIFKKSVEPIFLAAECTLDIVHTTRPGHAYDIGKDLSLTDYDAIAILSGDGLVHEILNGLAHNLHPIKALATPLAPIPTGTGNGLSLNILGFDDGFDVCVAALNAVKGLPMKVDLCSVTQNGKRTISFMSQAMGLMADLDIGTEHLRWMGEARFSYGFLRGLIKMKPSPLRILIKEYESDKEKMFEALQQRKKNPPAATKPADADLESTQLPTLKYTLDDEEGWTVVQEPLLYLFAGKGPYVGRDYMSFPVSLPDDGLLDIVLQTTNVSRVELLRNQSAAPKGLVYWHPSVRYVKAHAYRVKPLASKGALAVDGEIFPFEEFQVEAHSKLGCFLSPFGYYAAPFERHTY</sequence>
<dbReference type="SUPFAM" id="SSF111331">
    <property type="entry name" value="NAD kinase/diacylglycerol kinase-like"/>
    <property type="match status" value="1"/>
</dbReference>
<dbReference type="Gene3D" id="2.60.200.40">
    <property type="match status" value="1"/>
</dbReference>
<evidence type="ECO:0000313" key="2">
    <source>
        <dbReference type="EMBL" id="GAT58647.1"/>
    </source>
</evidence>
<dbReference type="InterPro" id="IPR017438">
    <property type="entry name" value="ATP-NAD_kinase_N"/>
</dbReference>
<keyword evidence="3" id="KW-1185">Reference proteome</keyword>
<dbReference type="PANTHER" id="PTHR12358:SF31">
    <property type="entry name" value="ACYLGLYCEROL KINASE, MITOCHONDRIAL"/>
    <property type="match status" value="1"/>
</dbReference>
<dbReference type="Pfam" id="PF00781">
    <property type="entry name" value="DAGK_cat"/>
    <property type="match status" value="1"/>
</dbReference>
<organism evidence="2 3">
    <name type="scientific">Mycena chlorophos</name>
    <name type="common">Agaric fungus</name>
    <name type="synonym">Agaricus chlorophos</name>
    <dbReference type="NCBI Taxonomy" id="658473"/>
    <lineage>
        <taxon>Eukaryota</taxon>
        <taxon>Fungi</taxon>
        <taxon>Dikarya</taxon>
        <taxon>Basidiomycota</taxon>
        <taxon>Agaricomycotina</taxon>
        <taxon>Agaricomycetes</taxon>
        <taxon>Agaricomycetidae</taxon>
        <taxon>Agaricales</taxon>
        <taxon>Marasmiineae</taxon>
        <taxon>Mycenaceae</taxon>
        <taxon>Mycena</taxon>
    </lineage>
</organism>
<reference evidence="2" key="1">
    <citation type="submission" date="2014-09" db="EMBL/GenBank/DDBJ databases">
        <title>Genome sequence of the luminous mushroom Mycena chlorophos for searching fungal bioluminescence genes.</title>
        <authorList>
            <person name="Tanaka Y."/>
            <person name="Kasuga D."/>
            <person name="Oba Y."/>
            <person name="Hase S."/>
            <person name="Sato K."/>
            <person name="Oba Y."/>
            <person name="Sakakibara Y."/>
        </authorList>
    </citation>
    <scope>NUCLEOTIDE SEQUENCE</scope>
</reference>
<proteinExistence type="predicted"/>
<dbReference type="Gene3D" id="3.40.50.10330">
    <property type="entry name" value="Probable inorganic polyphosphate/atp-NAD kinase, domain 1"/>
    <property type="match status" value="1"/>
</dbReference>
<dbReference type="Proteomes" id="UP000815677">
    <property type="component" value="Unassembled WGS sequence"/>
</dbReference>
<name>A0ABQ0M5X7_MYCCL</name>
<dbReference type="EMBL" id="DF849761">
    <property type="protein sequence ID" value="GAT58647.1"/>
    <property type="molecule type" value="Genomic_DNA"/>
</dbReference>
<evidence type="ECO:0000259" key="1">
    <source>
        <dbReference type="PROSITE" id="PS50146"/>
    </source>
</evidence>
<dbReference type="SMART" id="SM00046">
    <property type="entry name" value="DAGKc"/>
    <property type="match status" value="1"/>
</dbReference>
<accession>A0ABQ0M5X7</accession>
<dbReference type="InterPro" id="IPR001206">
    <property type="entry name" value="Diacylglycerol_kinase_cat_dom"/>
</dbReference>
<dbReference type="InterPro" id="IPR016064">
    <property type="entry name" value="NAD/diacylglycerol_kinase_sf"/>
</dbReference>
<dbReference type="PROSITE" id="PS50146">
    <property type="entry name" value="DAGK"/>
    <property type="match status" value="1"/>
</dbReference>
<dbReference type="InterPro" id="IPR050187">
    <property type="entry name" value="Lipid_Phosphate_FormReg"/>
</dbReference>
<evidence type="ECO:0000313" key="3">
    <source>
        <dbReference type="Proteomes" id="UP000815677"/>
    </source>
</evidence>
<feature type="domain" description="DAGKc" evidence="1">
    <location>
        <begin position="94"/>
        <end position="235"/>
    </location>
</feature>